<dbReference type="InterPro" id="IPR036374">
    <property type="entry name" value="OxRdtase_Mopterin-bd_sf"/>
</dbReference>
<organism evidence="4">
    <name type="scientific">freshwater metagenome</name>
    <dbReference type="NCBI Taxonomy" id="449393"/>
    <lineage>
        <taxon>unclassified sequences</taxon>
        <taxon>metagenomes</taxon>
        <taxon>ecological metagenomes</taxon>
    </lineage>
</organism>
<dbReference type="SUPFAM" id="SSF81296">
    <property type="entry name" value="E set domains"/>
    <property type="match status" value="1"/>
</dbReference>
<dbReference type="GO" id="GO:0008482">
    <property type="term" value="F:sulfite oxidase activity"/>
    <property type="evidence" value="ECO:0007669"/>
    <property type="project" value="TreeGrafter"/>
</dbReference>
<evidence type="ECO:0000259" key="1">
    <source>
        <dbReference type="Pfam" id="PF00174"/>
    </source>
</evidence>
<dbReference type="InterPro" id="IPR000572">
    <property type="entry name" value="OxRdtase_Mopterin-bd_dom"/>
</dbReference>
<accession>A0A6J7HLW4</accession>
<dbReference type="EMBL" id="CAEZWO010000020">
    <property type="protein sequence ID" value="CAB4653980.1"/>
    <property type="molecule type" value="Genomic_DNA"/>
</dbReference>
<name>A0A6J7HLW4_9ZZZZ</name>
<evidence type="ECO:0000313" key="2">
    <source>
        <dbReference type="EMBL" id="CAB4653980.1"/>
    </source>
</evidence>
<dbReference type="Gene3D" id="2.60.40.650">
    <property type="match status" value="1"/>
</dbReference>
<dbReference type="PROSITE" id="PS51318">
    <property type="entry name" value="TAT"/>
    <property type="match status" value="1"/>
</dbReference>
<sequence>MAIHVSRRDIFKIAGVAAVTAALATGAKKILISPAGTPIKKLNNVLPKALKFLPSPPADPALSTPGLTPLFTPNKDFFRIDIGNGIPTISLDSWRLTLGGMVDHPKEFTYEELISRPIFELDATIACVSNEVGGKLAGNARWTGISLDDLIHEAGPSKNADQVMGFSDDGFSAGFPIAALDGRGAMLAFGMNGEVLPLENGYPARIIVPGLFGYVSATKWITQLEVTRFDQREGYWMPRGWSAQGPIKLASRIDTPEDSGFFSVGKPIEVGPNVIAGVAWSSMKSISRVEVRINNEPWVDATLGPELAATTWRQWWLDWNAVKGTTEITVRATDSSGEVQSNKSVGTVPNGSEGWHAVKVDIG</sequence>
<dbReference type="Pfam" id="PF00174">
    <property type="entry name" value="Oxidored_molyb"/>
    <property type="match status" value="1"/>
</dbReference>
<protein>
    <submittedName>
        <fullName evidence="4">Unannotated protein</fullName>
    </submittedName>
</protein>
<dbReference type="SUPFAM" id="SSF56524">
    <property type="entry name" value="Oxidoreductase molybdopterin-binding domain"/>
    <property type="match status" value="1"/>
</dbReference>
<proteinExistence type="predicted"/>
<feature type="domain" description="Oxidoreductase molybdopterin-binding" evidence="1">
    <location>
        <begin position="86"/>
        <end position="236"/>
    </location>
</feature>
<evidence type="ECO:0000313" key="4">
    <source>
        <dbReference type="EMBL" id="CAB4920338.1"/>
    </source>
</evidence>
<reference evidence="4" key="1">
    <citation type="submission" date="2020-05" db="EMBL/GenBank/DDBJ databases">
        <authorList>
            <person name="Chiriac C."/>
            <person name="Salcher M."/>
            <person name="Ghai R."/>
            <person name="Kavagutti S V."/>
        </authorList>
    </citation>
    <scope>NUCLEOTIDE SEQUENCE</scope>
</reference>
<dbReference type="EMBL" id="CAFBMY010000031">
    <property type="protein sequence ID" value="CAB4920338.1"/>
    <property type="molecule type" value="Genomic_DNA"/>
</dbReference>
<dbReference type="GO" id="GO:0043546">
    <property type="term" value="F:molybdopterin cofactor binding"/>
    <property type="evidence" value="ECO:0007669"/>
    <property type="project" value="TreeGrafter"/>
</dbReference>
<dbReference type="PANTHER" id="PTHR19372">
    <property type="entry name" value="SULFITE REDUCTASE"/>
    <property type="match status" value="1"/>
</dbReference>
<dbReference type="GO" id="GO:0020037">
    <property type="term" value="F:heme binding"/>
    <property type="evidence" value="ECO:0007669"/>
    <property type="project" value="TreeGrafter"/>
</dbReference>
<dbReference type="InterPro" id="IPR006311">
    <property type="entry name" value="TAT_signal"/>
</dbReference>
<dbReference type="EMBL" id="CAFAZX010000027">
    <property type="protein sequence ID" value="CAB4842309.1"/>
    <property type="molecule type" value="Genomic_DNA"/>
</dbReference>
<evidence type="ECO:0000313" key="3">
    <source>
        <dbReference type="EMBL" id="CAB4842309.1"/>
    </source>
</evidence>
<dbReference type="GO" id="GO:0006790">
    <property type="term" value="P:sulfur compound metabolic process"/>
    <property type="evidence" value="ECO:0007669"/>
    <property type="project" value="TreeGrafter"/>
</dbReference>
<dbReference type="AlphaFoldDB" id="A0A6J7HLW4"/>
<gene>
    <name evidence="2" type="ORF">UFOPK2254_00328</name>
    <name evidence="3" type="ORF">UFOPK3241_00631</name>
    <name evidence="4" type="ORF">UFOPK3707_00309</name>
</gene>
<dbReference type="PANTHER" id="PTHR19372:SF7">
    <property type="entry name" value="SULFITE OXIDASE, MITOCHONDRIAL"/>
    <property type="match status" value="1"/>
</dbReference>
<dbReference type="InterPro" id="IPR014756">
    <property type="entry name" value="Ig_E-set"/>
</dbReference>
<dbReference type="Gene3D" id="3.90.420.10">
    <property type="entry name" value="Oxidoreductase, molybdopterin-binding domain"/>
    <property type="match status" value="1"/>
</dbReference>